<organism evidence="3 4">
    <name type="scientific">Flavobacterium cheniae</name>
    <dbReference type="NCBI Taxonomy" id="295428"/>
    <lineage>
        <taxon>Bacteria</taxon>
        <taxon>Pseudomonadati</taxon>
        <taxon>Bacteroidota</taxon>
        <taxon>Flavobacteriia</taxon>
        <taxon>Flavobacteriales</taxon>
        <taxon>Flavobacteriaceae</taxon>
        <taxon>Flavobacterium</taxon>
    </lineage>
</organism>
<evidence type="ECO:0000313" key="4">
    <source>
        <dbReference type="Proteomes" id="UP000315312"/>
    </source>
</evidence>
<dbReference type="GO" id="GO:0004181">
    <property type="term" value="F:metallocarboxypeptidase activity"/>
    <property type="evidence" value="ECO:0007669"/>
    <property type="project" value="InterPro"/>
</dbReference>
<dbReference type="InterPro" id="IPR000834">
    <property type="entry name" value="Peptidase_M14"/>
</dbReference>
<comment type="similarity">
    <text evidence="1">Belongs to the peptidase M14 family.</text>
</comment>
<proteinExistence type="inferred from homology"/>
<dbReference type="GO" id="GO:0008270">
    <property type="term" value="F:zinc ion binding"/>
    <property type="evidence" value="ECO:0007669"/>
    <property type="project" value="InterPro"/>
</dbReference>
<dbReference type="GO" id="GO:0006508">
    <property type="term" value="P:proteolysis"/>
    <property type="evidence" value="ECO:0007669"/>
    <property type="project" value="InterPro"/>
</dbReference>
<name>A0A562KRR4_9FLAO</name>
<comment type="caution">
    <text evidence="1">Lacks conserved residue(s) required for the propagation of feature annotation.</text>
</comment>
<dbReference type="CDD" id="cd06239">
    <property type="entry name" value="M14-like"/>
    <property type="match status" value="1"/>
</dbReference>
<keyword evidence="3" id="KW-0121">Carboxypeptidase</keyword>
<dbReference type="SUPFAM" id="SSF53187">
    <property type="entry name" value="Zn-dependent exopeptidases"/>
    <property type="match status" value="1"/>
</dbReference>
<evidence type="ECO:0000259" key="2">
    <source>
        <dbReference type="PROSITE" id="PS52035"/>
    </source>
</evidence>
<dbReference type="Pfam" id="PF00246">
    <property type="entry name" value="Peptidase_M14"/>
    <property type="match status" value="1"/>
</dbReference>
<feature type="domain" description="Peptidase M14" evidence="2">
    <location>
        <begin position="38"/>
        <end position="272"/>
    </location>
</feature>
<reference evidence="3 4" key="1">
    <citation type="journal article" date="2015" name="Stand. Genomic Sci.">
        <title>Genomic Encyclopedia of Bacterial and Archaeal Type Strains, Phase III: the genomes of soil and plant-associated and newly described type strains.</title>
        <authorList>
            <person name="Whitman W.B."/>
            <person name="Woyke T."/>
            <person name="Klenk H.P."/>
            <person name="Zhou Y."/>
            <person name="Lilburn T.G."/>
            <person name="Beck B.J."/>
            <person name="De Vos P."/>
            <person name="Vandamme P."/>
            <person name="Eisen J.A."/>
            <person name="Garrity G."/>
            <person name="Hugenholtz P."/>
            <person name="Kyrpides N.C."/>
        </authorList>
    </citation>
    <scope>NUCLEOTIDE SEQUENCE [LARGE SCALE GENOMIC DNA]</scope>
    <source>
        <strain evidence="3 4">CGMCC 1.6844</strain>
    </source>
</reference>
<evidence type="ECO:0000313" key="3">
    <source>
        <dbReference type="EMBL" id="TWH98082.1"/>
    </source>
</evidence>
<keyword evidence="3" id="KW-0378">Hydrolase</keyword>
<dbReference type="AlphaFoldDB" id="A0A562KRR4"/>
<dbReference type="PROSITE" id="PS52035">
    <property type="entry name" value="PEPTIDASE_M14"/>
    <property type="match status" value="1"/>
</dbReference>
<comment type="caution">
    <text evidence="3">The sequence shown here is derived from an EMBL/GenBank/DDBJ whole genome shotgun (WGS) entry which is preliminary data.</text>
</comment>
<dbReference type="EMBL" id="VLKM01000001">
    <property type="protein sequence ID" value="TWH98082.1"/>
    <property type="molecule type" value="Genomic_DNA"/>
</dbReference>
<evidence type="ECO:0000256" key="1">
    <source>
        <dbReference type="PROSITE-ProRule" id="PRU01379"/>
    </source>
</evidence>
<keyword evidence="4" id="KW-1185">Reference proteome</keyword>
<protein>
    <submittedName>
        <fullName evidence="3">Zinc carboxypeptidase</fullName>
    </submittedName>
</protein>
<gene>
    <name evidence="3" type="ORF">IP97_00022</name>
</gene>
<keyword evidence="3" id="KW-0645">Protease</keyword>
<accession>A0A562KRR4</accession>
<dbReference type="Proteomes" id="UP000315312">
    <property type="component" value="Unassembled WGS sequence"/>
</dbReference>
<dbReference type="Gene3D" id="3.40.630.10">
    <property type="entry name" value="Zn peptidases"/>
    <property type="match status" value="1"/>
</dbReference>
<sequence length="407" mass="47484">MWCFYMFTNVKYKLFTFVNQKKAMNYLQLATQYLEPKLKGKYIHLDIILPILESLNSDFEITEIGKSVQEREIYQVKTGTGKTKILMWSQMHGNESTTTKGLFDFFNFLQSDNEIANRIKNEYTLLCIPMLNPDGAFLYTRENANTIDLNRDAFNATQPEMQVLHSVCKSFQPDYCYNLHDQRTIFGTEGFNLPATVSFLSPAYNKETEYNDVRLKAIHIINKMNNALQQYIPNQVGRFDDSYNVNCTGDYFTTQNTPTILFEAGHYANDYDRDIVRNYIFISLLSSFDVSYENVIVDNELMYYLNIPQNNKCFYDFIYKNVKIIDNSEEKIINFAAQYTEVVQDGQLKFVAKIVKIDDLQDFKGHLEYDCKNGLFTSKGKHFPIIEEKADFFINNLTEFNNGVKII</sequence>